<dbReference type="Proteomes" id="UP000183794">
    <property type="component" value="Unassembled WGS sequence"/>
</dbReference>
<dbReference type="Gene3D" id="3.40.50.1820">
    <property type="entry name" value="alpha/beta hydrolase"/>
    <property type="match status" value="1"/>
</dbReference>
<dbReference type="PATRIC" id="fig|80854.5.peg.3246"/>
<dbReference type="AlphaFoldDB" id="A0A090IFQ9"/>
<dbReference type="GO" id="GO:0016787">
    <property type="term" value="F:hydrolase activity"/>
    <property type="evidence" value="ECO:0007669"/>
    <property type="project" value="UniProtKB-KW"/>
</dbReference>
<dbReference type="InterPro" id="IPR000639">
    <property type="entry name" value="Epox_hydrolase-like"/>
</dbReference>
<evidence type="ECO:0000313" key="1">
    <source>
        <dbReference type="EMBL" id="SGZ07450.1"/>
    </source>
</evidence>
<organism evidence="1 2">
    <name type="scientific">Moritella viscosa</name>
    <dbReference type="NCBI Taxonomy" id="80854"/>
    <lineage>
        <taxon>Bacteria</taxon>
        <taxon>Pseudomonadati</taxon>
        <taxon>Pseudomonadota</taxon>
        <taxon>Gammaproteobacteria</taxon>
        <taxon>Alteromonadales</taxon>
        <taxon>Moritellaceae</taxon>
        <taxon>Moritella</taxon>
    </lineage>
</organism>
<evidence type="ECO:0000313" key="2">
    <source>
        <dbReference type="Proteomes" id="UP000183794"/>
    </source>
</evidence>
<sequence>MLLNHKIYGQGDPVIVIHGLFGSATNLGMLIKQLKTDHQVIAVDVRNHGLSMRHNSMHYDDMANDIIQLMDHLTIEQAHLVGHSMGGKIAMRTALNFPTRVTSLAIADIAPVNYPPRHDNVFAGLKNIPLGDITTRSEAQSKLAEYVEEAGVQQFLLKGLYKNEQGRFDFHYALDTIISQYDSISDWPEINKQYDKPVLFIKGMNSDYITNDHKPAIAKYFPQAKAKLIQGTGHWLHAEKPMIFNKIIVDFLFSH</sequence>
<dbReference type="OrthoDB" id="9808398at2"/>
<keyword evidence="1" id="KW-0378">Hydrolase</keyword>
<dbReference type="InterPro" id="IPR029058">
    <property type="entry name" value="AB_hydrolase_fold"/>
</dbReference>
<dbReference type="EMBL" id="FPLD01000086">
    <property type="protein sequence ID" value="SGZ07450.1"/>
    <property type="molecule type" value="Genomic_DNA"/>
</dbReference>
<dbReference type="STRING" id="80854.MVIS_3064"/>
<dbReference type="Pfam" id="PF00561">
    <property type="entry name" value="Abhydrolase_1"/>
    <property type="match status" value="2"/>
</dbReference>
<dbReference type="KEGG" id="mvs:MVIS_3064"/>
<dbReference type="HOGENOM" id="CLU_020336_53_1_6"/>
<gene>
    <name evidence="1" type="ORF">NVI5450_3192</name>
</gene>
<proteinExistence type="predicted"/>
<dbReference type="RefSeq" id="WP_045111123.1">
    <property type="nucleotide sequence ID" value="NZ_CAWRBC010000133.1"/>
</dbReference>
<dbReference type="InterPro" id="IPR000073">
    <property type="entry name" value="AB_hydrolase_1"/>
</dbReference>
<reference evidence="1 2" key="1">
    <citation type="submission" date="2016-11" db="EMBL/GenBank/DDBJ databases">
        <authorList>
            <person name="Jaros S."/>
            <person name="Januszkiewicz K."/>
            <person name="Wedrychowicz H."/>
        </authorList>
    </citation>
    <scope>NUCLEOTIDE SEQUENCE [LARGE SCALE GENOMIC DNA]</scope>
    <source>
        <strain evidence="1">NVI 5450</strain>
    </source>
</reference>
<accession>A0A090IFQ9</accession>
<dbReference type="PRINTS" id="PR00111">
    <property type="entry name" value="ABHYDROLASE"/>
</dbReference>
<dbReference type="PRINTS" id="PR00412">
    <property type="entry name" value="EPOXHYDRLASE"/>
</dbReference>
<dbReference type="PANTHER" id="PTHR46118">
    <property type="entry name" value="PROTEIN ABHD11"/>
    <property type="match status" value="1"/>
</dbReference>
<dbReference type="PANTHER" id="PTHR46118:SF4">
    <property type="entry name" value="PROTEIN ABHD11"/>
    <property type="match status" value="1"/>
</dbReference>
<protein>
    <submittedName>
        <fullName evidence="1">Hydrolase, alpha/beta fold family</fullName>
    </submittedName>
</protein>
<dbReference type="SUPFAM" id="SSF53474">
    <property type="entry name" value="alpha/beta-Hydrolases"/>
    <property type="match status" value="1"/>
</dbReference>
<name>A0A090IFQ9_9GAMM</name>